<comment type="caution">
    <text evidence="1">The sequence shown here is derived from an EMBL/GenBank/DDBJ whole genome shotgun (WGS) entry which is preliminary data.</text>
</comment>
<reference evidence="1" key="1">
    <citation type="submission" date="2020-08" db="EMBL/GenBank/DDBJ databases">
        <title>Plant Genome Project.</title>
        <authorList>
            <person name="Zhang R.-G."/>
        </authorList>
    </citation>
    <scope>NUCLEOTIDE SEQUENCE</scope>
    <source>
        <strain evidence="1">WSP0</strain>
        <tissue evidence="1">Leaf</tissue>
    </source>
</reference>
<dbReference type="AlphaFoldDB" id="A0AAV6IZ02"/>
<gene>
    <name evidence="1" type="ORF">RHGRI_027045</name>
</gene>
<sequence>MKGILVETDSFATTQLLHDENPGNHELNNEIFYCMSMLQMFGSEVKHVFWKANSCSDMLASLNLQQDNLVIFPTLRNCLGKSVYEDSLWKKLPRTRFMMLILRSSLL</sequence>
<proteinExistence type="predicted"/>
<dbReference type="Proteomes" id="UP000823749">
    <property type="component" value="Chromosome 9"/>
</dbReference>
<keyword evidence="2" id="KW-1185">Reference proteome</keyword>
<dbReference type="EMBL" id="JACTNZ010000009">
    <property type="protein sequence ID" value="KAG5532614.1"/>
    <property type="molecule type" value="Genomic_DNA"/>
</dbReference>
<name>A0AAV6IZ02_9ERIC</name>
<organism evidence="1 2">
    <name type="scientific">Rhododendron griersonianum</name>
    <dbReference type="NCBI Taxonomy" id="479676"/>
    <lineage>
        <taxon>Eukaryota</taxon>
        <taxon>Viridiplantae</taxon>
        <taxon>Streptophyta</taxon>
        <taxon>Embryophyta</taxon>
        <taxon>Tracheophyta</taxon>
        <taxon>Spermatophyta</taxon>
        <taxon>Magnoliopsida</taxon>
        <taxon>eudicotyledons</taxon>
        <taxon>Gunneridae</taxon>
        <taxon>Pentapetalae</taxon>
        <taxon>asterids</taxon>
        <taxon>Ericales</taxon>
        <taxon>Ericaceae</taxon>
        <taxon>Ericoideae</taxon>
        <taxon>Rhodoreae</taxon>
        <taxon>Rhododendron</taxon>
    </lineage>
</organism>
<evidence type="ECO:0008006" key="3">
    <source>
        <dbReference type="Google" id="ProtNLM"/>
    </source>
</evidence>
<accession>A0AAV6IZ02</accession>
<protein>
    <recommendedName>
        <fullName evidence="3">RNase H type-1 domain-containing protein</fullName>
    </recommendedName>
</protein>
<evidence type="ECO:0000313" key="2">
    <source>
        <dbReference type="Proteomes" id="UP000823749"/>
    </source>
</evidence>
<evidence type="ECO:0000313" key="1">
    <source>
        <dbReference type="EMBL" id="KAG5532614.1"/>
    </source>
</evidence>